<dbReference type="Proteomes" id="UP001320766">
    <property type="component" value="Unassembled WGS sequence"/>
</dbReference>
<evidence type="ECO:0000313" key="1">
    <source>
        <dbReference type="EMBL" id="MCP2352533.1"/>
    </source>
</evidence>
<evidence type="ECO:0000313" key="2">
    <source>
        <dbReference type="Proteomes" id="UP001320766"/>
    </source>
</evidence>
<keyword evidence="1" id="KW-0689">Ribosomal protein</keyword>
<dbReference type="RefSeq" id="WP_253780060.1">
    <property type="nucleotide sequence ID" value="NZ_BAAAVE010000033.1"/>
</dbReference>
<accession>A0ABT1KET7</accession>
<dbReference type="EMBL" id="JAMZEC010000001">
    <property type="protein sequence ID" value="MCP2352533.1"/>
    <property type="molecule type" value="Genomic_DNA"/>
</dbReference>
<proteinExistence type="predicted"/>
<protein>
    <submittedName>
        <fullName evidence="1">Ribosomal protein S27AE</fullName>
    </submittedName>
</protein>
<sequence length="176" mass="19702">MAEVGERFRDPGWRLWHFAREILVRCPRCDGRALVAVHPEHRDRHAYAVGWLTAPHRLTCGGCGRSADWAPARWEPGRGDPYFTSGGPYVVPRLGGPEDPYFGLPLWLRRPCRGGTLWAYNVAHLDALEAYVAAPLRERPVPAGSQTMLERLPAWMKAAGNREEVLAAIRSLRASP</sequence>
<reference evidence="1 2" key="1">
    <citation type="submission" date="2022-06" db="EMBL/GenBank/DDBJ databases">
        <title>Sequencing the genomes of 1000 actinobacteria strains.</title>
        <authorList>
            <person name="Klenk H.-P."/>
        </authorList>
    </citation>
    <scope>NUCLEOTIDE SEQUENCE [LARGE SCALE GENOMIC DNA]</scope>
    <source>
        <strain evidence="1 2">DSM 44170</strain>
    </source>
</reference>
<name>A0ABT1KET7_9ACTN</name>
<organism evidence="1 2">
    <name type="scientific">Nonomuraea roseoviolacea subsp. carminata</name>
    <dbReference type="NCBI Taxonomy" id="160689"/>
    <lineage>
        <taxon>Bacteria</taxon>
        <taxon>Bacillati</taxon>
        <taxon>Actinomycetota</taxon>
        <taxon>Actinomycetes</taxon>
        <taxon>Streptosporangiales</taxon>
        <taxon>Streptosporangiaceae</taxon>
        <taxon>Nonomuraea</taxon>
    </lineage>
</organism>
<keyword evidence="2" id="KW-1185">Reference proteome</keyword>
<dbReference type="GO" id="GO:0005840">
    <property type="term" value="C:ribosome"/>
    <property type="evidence" value="ECO:0007669"/>
    <property type="project" value="UniProtKB-KW"/>
</dbReference>
<comment type="caution">
    <text evidence="1">The sequence shown here is derived from an EMBL/GenBank/DDBJ whole genome shotgun (WGS) entry which is preliminary data.</text>
</comment>
<gene>
    <name evidence="1" type="ORF">HD595_008655</name>
</gene>
<keyword evidence="1" id="KW-0687">Ribonucleoprotein</keyword>